<keyword evidence="6 9" id="KW-0326">Glycosidase</keyword>
<dbReference type="InterPro" id="IPR006626">
    <property type="entry name" value="PbH1"/>
</dbReference>
<feature type="chain" id="PRO_5042151827" description="Polygalacturonase" evidence="10">
    <location>
        <begin position="21"/>
        <end position="390"/>
    </location>
</feature>
<dbReference type="Proteomes" id="UP000077755">
    <property type="component" value="Chromosome 8"/>
</dbReference>
<keyword evidence="12" id="KW-1185">Reference proteome</keyword>
<dbReference type="GO" id="GO:0005975">
    <property type="term" value="P:carbohydrate metabolic process"/>
    <property type="evidence" value="ECO:0007669"/>
    <property type="project" value="InterPro"/>
</dbReference>
<dbReference type="SUPFAM" id="SSF51126">
    <property type="entry name" value="Pectin lyase-like"/>
    <property type="match status" value="1"/>
</dbReference>
<dbReference type="InterPro" id="IPR012334">
    <property type="entry name" value="Pectin_lyas_fold"/>
</dbReference>
<keyword evidence="5 9" id="KW-0378">Hydrolase</keyword>
<evidence type="ECO:0000256" key="2">
    <source>
        <dbReference type="ARBA" id="ARBA00008834"/>
    </source>
</evidence>
<gene>
    <name evidence="11" type="ORF">DCAR_0832026</name>
</gene>
<dbReference type="Gene3D" id="2.160.20.10">
    <property type="entry name" value="Single-stranded right-handed beta-helix, Pectin lyase-like"/>
    <property type="match status" value="1"/>
</dbReference>
<evidence type="ECO:0000256" key="7">
    <source>
        <dbReference type="ARBA" id="ARBA00023316"/>
    </source>
</evidence>
<sequence>MTWYLLLIVSFIFLINSSSAARVSINVQRLGARADGKTDVSKILLRAWNSACASRNPAQVYLPRGRYLIRSPIVFSGRNCRKSMAMRIDGTIVASTNYNLIGSAENWIKFERVNGLTVSGGTIDAKGTGLWNCKKSGKRCPNGATTLGFYSSTNVVVSGLTLVNSQMFHMIIYKCNNANIRGIKISARASSPNTDGIHVQLSSGTNIVNSRISTGDDCVSIGPGTTNTWIENVSCGPGHGISIGSLGWDAQEPGVQNLTVKSVTFRNTDNGVRIKTWARSSTGFVRNVLFQHIVMNNVRNPVLIDQDYCPNARNCPSKVSGVRISNVRYQDIRGSSATPVAVQLQCSKKYPCSGIRLQDIALTYRNQAAKASCAYAGGSASGVMKPSSCL</sequence>
<evidence type="ECO:0000256" key="4">
    <source>
        <dbReference type="ARBA" id="ARBA00022525"/>
    </source>
</evidence>
<comment type="subcellular location">
    <subcellularLocation>
        <location evidence="1">Secreted</location>
        <location evidence="1">Cell wall</location>
    </subcellularLocation>
</comment>
<evidence type="ECO:0000256" key="6">
    <source>
        <dbReference type="ARBA" id="ARBA00023295"/>
    </source>
</evidence>
<organism evidence="11 12">
    <name type="scientific">Daucus carota subsp. sativus</name>
    <name type="common">Carrot</name>
    <dbReference type="NCBI Taxonomy" id="79200"/>
    <lineage>
        <taxon>Eukaryota</taxon>
        <taxon>Viridiplantae</taxon>
        <taxon>Streptophyta</taxon>
        <taxon>Embryophyta</taxon>
        <taxon>Tracheophyta</taxon>
        <taxon>Spermatophyta</taxon>
        <taxon>Magnoliopsida</taxon>
        <taxon>eudicotyledons</taxon>
        <taxon>Gunneridae</taxon>
        <taxon>Pentapetalae</taxon>
        <taxon>asterids</taxon>
        <taxon>campanulids</taxon>
        <taxon>Apiales</taxon>
        <taxon>Apiaceae</taxon>
        <taxon>Apioideae</taxon>
        <taxon>Scandiceae</taxon>
        <taxon>Daucinae</taxon>
        <taxon>Daucus</taxon>
        <taxon>Daucus sect. Daucus</taxon>
    </lineage>
</organism>
<comment type="similarity">
    <text evidence="2 9">Belongs to the glycosyl hydrolase 28 family.</text>
</comment>
<keyword evidence="3" id="KW-0134">Cell wall</keyword>
<protein>
    <recommendedName>
        <fullName evidence="13">Polygalacturonase</fullName>
    </recommendedName>
</protein>
<keyword evidence="4" id="KW-0964">Secreted</keyword>
<proteinExistence type="inferred from homology"/>
<dbReference type="GO" id="GO:0004650">
    <property type="term" value="F:polygalacturonase activity"/>
    <property type="evidence" value="ECO:0007669"/>
    <property type="project" value="InterPro"/>
</dbReference>
<dbReference type="AlphaFoldDB" id="A0AAF0XSK0"/>
<reference evidence="11" key="1">
    <citation type="journal article" date="2016" name="Nat. Genet.">
        <title>A high-quality carrot genome assembly provides new insights into carotenoid accumulation and asterid genome evolution.</title>
        <authorList>
            <person name="Iorizzo M."/>
            <person name="Ellison S."/>
            <person name="Senalik D."/>
            <person name="Zeng P."/>
            <person name="Satapoomin P."/>
            <person name="Huang J."/>
            <person name="Bowman M."/>
            <person name="Iovene M."/>
            <person name="Sanseverino W."/>
            <person name="Cavagnaro P."/>
            <person name="Yildiz M."/>
            <person name="Macko-Podgorni A."/>
            <person name="Moranska E."/>
            <person name="Grzebelus E."/>
            <person name="Grzebelus D."/>
            <person name="Ashrafi H."/>
            <person name="Zheng Z."/>
            <person name="Cheng S."/>
            <person name="Spooner D."/>
            <person name="Van Deynze A."/>
            <person name="Simon P."/>
        </authorList>
    </citation>
    <scope>NUCLEOTIDE SEQUENCE</scope>
    <source>
        <tissue evidence="11">Leaf</tissue>
    </source>
</reference>
<evidence type="ECO:0000313" key="12">
    <source>
        <dbReference type="Proteomes" id="UP000077755"/>
    </source>
</evidence>
<dbReference type="GO" id="GO:0071555">
    <property type="term" value="P:cell wall organization"/>
    <property type="evidence" value="ECO:0007669"/>
    <property type="project" value="UniProtKB-KW"/>
</dbReference>
<evidence type="ECO:0000256" key="5">
    <source>
        <dbReference type="ARBA" id="ARBA00022801"/>
    </source>
</evidence>
<dbReference type="PANTHER" id="PTHR31375">
    <property type="match status" value="1"/>
</dbReference>
<dbReference type="FunFam" id="2.160.20.10:FF:000004">
    <property type="entry name" value="Pectin lyase-like superfamily protein"/>
    <property type="match status" value="1"/>
</dbReference>
<dbReference type="SMART" id="SM00710">
    <property type="entry name" value="PbH1"/>
    <property type="match status" value="6"/>
</dbReference>
<evidence type="ECO:0000256" key="3">
    <source>
        <dbReference type="ARBA" id="ARBA00022512"/>
    </source>
</evidence>
<dbReference type="EMBL" id="CP093350">
    <property type="protein sequence ID" value="WOH12522.1"/>
    <property type="molecule type" value="Genomic_DNA"/>
</dbReference>
<reference evidence="11" key="2">
    <citation type="submission" date="2022-03" db="EMBL/GenBank/DDBJ databases">
        <title>Draft title - Genomic analysis of global carrot germplasm unveils the trajectory of domestication and the origin of high carotenoid orange carrot.</title>
        <authorList>
            <person name="Iorizzo M."/>
            <person name="Ellison S."/>
            <person name="Senalik D."/>
            <person name="Macko-Podgorni A."/>
            <person name="Grzebelus D."/>
            <person name="Bostan H."/>
            <person name="Rolling W."/>
            <person name="Curaba J."/>
            <person name="Simon P."/>
        </authorList>
    </citation>
    <scope>NUCLEOTIDE SEQUENCE</scope>
    <source>
        <tissue evidence="11">Leaf</tissue>
    </source>
</reference>
<keyword evidence="7" id="KW-0961">Cell wall biogenesis/degradation</keyword>
<keyword evidence="10" id="KW-0732">Signal</keyword>
<dbReference type="InterPro" id="IPR000743">
    <property type="entry name" value="Glyco_hydro_28"/>
</dbReference>
<accession>A0AAF0XSK0</accession>
<feature type="signal peptide" evidence="10">
    <location>
        <begin position="1"/>
        <end position="20"/>
    </location>
</feature>
<dbReference type="InterPro" id="IPR011050">
    <property type="entry name" value="Pectin_lyase_fold/virulence"/>
</dbReference>
<evidence type="ECO:0000256" key="8">
    <source>
        <dbReference type="PROSITE-ProRule" id="PRU10052"/>
    </source>
</evidence>
<name>A0AAF0XSK0_DAUCS</name>
<dbReference type="PROSITE" id="PS00502">
    <property type="entry name" value="POLYGALACTURONASE"/>
    <property type="match status" value="1"/>
</dbReference>
<evidence type="ECO:0000256" key="10">
    <source>
        <dbReference type="SAM" id="SignalP"/>
    </source>
</evidence>
<evidence type="ECO:0000256" key="9">
    <source>
        <dbReference type="RuleBase" id="RU361169"/>
    </source>
</evidence>
<evidence type="ECO:0000313" key="11">
    <source>
        <dbReference type="EMBL" id="WOH12522.1"/>
    </source>
</evidence>
<evidence type="ECO:0008006" key="13">
    <source>
        <dbReference type="Google" id="ProtNLM"/>
    </source>
</evidence>
<feature type="active site" evidence="8">
    <location>
        <position position="239"/>
    </location>
</feature>
<dbReference type="Pfam" id="PF00295">
    <property type="entry name" value="Glyco_hydro_28"/>
    <property type="match status" value="1"/>
</dbReference>
<evidence type="ECO:0000256" key="1">
    <source>
        <dbReference type="ARBA" id="ARBA00004191"/>
    </source>
</evidence>